<dbReference type="Proteomes" id="UP000194236">
    <property type="component" value="Unassembled WGS sequence"/>
</dbReference>
<feature type="transmembrane region" description="Helical" evidence="2">
    <location>
        <begin position="185"/>
        <end position="205"/>
    </location>
</feature>
<evidence type="ECO:0000256" key="1">
    <source>
        <dbReference type="SAM" id="MobiDB-lite"/>
    </source>
</evidence>
<keyword evidence="4" id="KW-1185">Reference proteome</keyword>
<feature type="compositionally biased region" description="Basic and acidic residues" evidence="1">
    <location>
        <begin position="123"/>
        <end position="134"/>
    </location>
</feature>
<keyword evidence="2" id="KW-1133">Transmembrane helix</keyword>
<feature type="region of interest" description="Disordered" evidence="1">
    <location>
        <begin position="106"/>
        <end position="139"/>
    </location>
</feature>
<dbReference type="OrthoDB" id="6515076at2759"/>
<feature type="transmembrane region" description="Helical" evidence="2">
    <location>
        <begin position="211"/>
        <end position="232"/>
    </location>
</feature>
<name>A0A1Y3BF42_EURMA</name>
<comment type="caution">
    <text evidence="3">The sequence shown here is derived from an EMBL/GenBank/DDBJ whole genome shotgun (WGS) entry which is preliminary data.</text>
</comment>
<sequence>MEPRKDNIIDEQRVEEVDGKQAIKVVDENTVRRDESCVKARIKRYRSMTSRGSSSTTLTSDSRTVIEYVSDKLKLRQKGCHEASFSDKMKKQAALIKQLLEQQKIQPIKPEQSNKEQIPSEVTSEKDDSDREELTENFDQSMHDNDDAFRLDPLGASHSFTNFILAIYMISTTIPLMMHFSHHRLMYIIIFINLSILFLIIRWAFSRRFHPELILSILLNIPVSIIYAAYVYRETPKTKKSTMANILHIIISDEIEVIHPSRKVSSSSLSKRKSSLQVLSKQRHSPSGNVDDAGKMAAIIRE</sequence>
<feature type="transmembrane region" description="Helical" evidence="2">
    <location>
        <begin position="160"/>
        <end position="178"/>
    </location>
</feature>
<evidence type="ECO:0000313" key="4">
    <source>
        <dbReference type="Proteomes" id="UP000194236"/>
    </source>
</evidence>
<proteinExistence type="predicted"/>
<keyword evidence="2" id="KW-0472">Membrane</keyword>
<organism evidence="3 4">
    <name type="scientific">Euroglyphus maynei</name>
    <name type="common">Mayne's house dust mite</name>
    <dbReference type="NCBI Taxonomy" id="6958"/>
    <lineage>
        <taxon>Eukaryota</taxon>
        <taxon>Metazoa</taxon>
        <taxon>Ecdysozoa</taxon>
        <taxon>Arthropoda</taxon>
        <taxon>Chelicerata</taxon>
        <taxon>Arachnida</taxon>
        <taxon>Acari</taxon>
        <taxon>Acariformes</taxon>
        <taxon>Sarcoptiformes</taxon>
        <taxon>Astigmata</taxon>
        <taxon>Psoroptidia</taxon>
        <taxon>Analgoidea</taxon>
        <taxon>Pyroglyphidae</taxon>
        <taxon>Pyroglyphinae</taxon>
        <taxon>Euroglyphus</taxon>
    </lineage>
</organism>
<evidence type="ECO:0000313" key="3">
    <source>
        <dbReference type="EMBL" id="OTF78817.1"/>
    </source>
</evidence>
<accession>A0A1Y3BF42</accession>
<protein>
    <submittedName>
        <fullName evidence="3">Uncharacterized protein</fullName>
    </submittedName>
</protein>
<gene>
    <name evidence="3" type="ORF">BLA29_000136</name>
</gene>
<dbReference type="EMBL" id="MUJZ01026102">
    <property type="protein sequence ID" value="OTF78817.1"/>
    <property type="molecule type" value="Genomic_DNA"/>
</dbReference>
<dbReference type="AlphaFoldDB" id="A0A1Y3BF42"/>
<reference evidence="3 4" key="1">
    <citation type="submission" date="2017-03" db="EMBL/GenBank/DDBJ databases">
        <title>Genome Survey of Euroglyphus maynei.</title>
        <authorList>
            <person name="Arlian L.G."/>
            <person name="Morgan M.S."/>
            <person name="Rider S.D."/>
        </authorList>
    </citation>
    <scope>NUCLEOTIDE SEQUENCE [LARGE SCALE GENOMIC DNA]</scope>
    <source>
        <strain evidence="3">Arlian Lab</strain>
        <tissue evidence="3">Whole body</tissue>
    </source>
</reference>
<keyword evidence="2" id="KW-0812">Transmembrane</keyword>
<evidence type="ECO:0000256" key="2">
    <source>
        <dbReference type="SAM" id="Phobius"/>
    </source>
</evidence>